<feature type="transmembrane region" description="Helical" evidence="2">
    <location>
        <begin position="151"/>
        <end position="172"/>
    </location>
</feature>
<dbReference type="InterPro" id="IPR039708">
    <property type="entry name" value="MT1774/Rv1733c-like"/>
</dbReference>
<sequence>MSARNPPHASGPPPPRQEHTPKRANPLRRPSDKFESWFRGFLMLVLVLGLPTAALGAGLTVYDSSMRTVQSQSAERHQVDARVTSIAEEVGENAEQQARVRWTDDDGTTRTGITFVTPDTAEGATVRVWVTGEGAVTKPPMTENQAVTTGWFAGGAAAAGVAAGVLAARVGVRHALDRRRYAQWDAEWNQVEPLWAGRFRR</sequence>
<evidence type="ECO:0000256" key="2">
    <source>
        <dbReference type="SAM" id="Phobius"/>
    </source>
</evidence>
<keyword evidence="2" id="KW-0812">Transmembrane</keyword>
<gene>
    <name evidence="3" type="ORF">AB5J48_32340</name>
</gene>
<dbReference type="AlphaFoldDB" id="A0AB39NXC4"/>
<proteinExistence type="predicted"/>
<dbReference type="PANTHER" id="PTHR42305">
    <property type="entry name" value="MEMBRANE PROTEIN RV1733C-RELATED"/>
    <property type="match status" value="1"/>
</dbReference>
<evidence type="ECO:0000313" key="3">
    <source>
        <dbReference type="EMBL" id="XDQ22526.1"/>
    </source>
</evidence>
<evidence type="ECO:0000256" key="1">
    <source>
        <dbReference type="SAM" id="MobiDB-lite"/>
    </source>
</evidence>
<feature type="region of interest" description="Disordered" evidence="1">
    <location>
        <begin position="1"/>
        <end position="29"/>
    </location>
</feature>
<reference evidence="3" key="1">
    <citation type="submission" date="2024-07" db="EMBL/GenBank/DDBJ databases">
        <authorList>
            <person name="Yu S.T."/>
        </authorList>
    </citation>
    <scope>NUCLEOTIDE SEQUENCE</scope>
    <source>
        <strain evidence="3">R17</strain>
    </source>
</reference>
<keyword evidence="2" id="KW-1133">Transmembrane helix</keyword>
<accession>A0AB39NXC4</accession>
<dbReference type="PANTHER" id="PTHR42305:SF1">
    <property type="entry name" value="MEMBRANE PROTEIN RV1733C-RELATED"/>
    <property type="match status" value="1"/>
</dbReference>
<evidence type="ECO:0008006" key="4">
    <source>
        <dbReference type="Google" id="ProtNLM"/>
    </source>
</evidence>
<dbReference type="RefSeq" id="WP_369153333.1">
    <property type="nucleotide sequence ID" value="NZ_CP163433.1"/>
</dbReference>
<dbReference type="EMBL" id="CP163433">
    <property type="protein sequence ID" value="XDQ22526.1"/>
    <property type="molecule type" value="Genomic_DNA"/>
</dbReference>
<protein>
    <recommendedName>
        <fullName evidence="4">Transmembrane protein</fullName>
    </recommendedName>
</protein>
<organism evidence="3">
    <name type="scientific">Streptomyces sp. R17</name>
    <dbReference type="NCBI Taxonomy" id="3238626"/>
    <lineage>
        <taxon>Bacteria</taxon>
        <taxon>Bacillati</taxon>
        <taxon>Actinomycetota</taxon>
        <taxon>Actinomycetes</taxon>
        <taxon>Kitasatosporales</taxon>
        <taxon>Streptomycetaceae</taxon>
        <taxon>Streptomyces</taxon>
    </lineage>
</organism>
<keyword evidence="2" id="KW-0472">Membrane</keyword>
<feature type="transmembrane region" description="Helical" evidence="2">
    <location>
        <begin position="37"/>
        <end position="62"/>
    </location>
</feature>
<name>A0AB39NXC4_9ACTN</name>